<dbReference type="SUPFAM" id="SSF81383">
    <property type="entry name" value="F-box domain"/>
    <property type="match status" value="1"/>
</dbReference>
<evidence type="ECO:0000313" key="3">
    <source>
        <dbReference type="EMBL" id="KZT70804.1"/>
    </source>
</evidence>
<keyword evidence="4" id="KW-1185">Reference proteome</keyword>
<feature type="region of interest" description="Disordered" evidence="1">
    <location>
        <begin position="484"/>
        <end position="524"/>
    </location>
</feature>
<dbReference type="PROSITE" id="PS50181">
    <property type="entry name" value="FBOX"/>
    <property type="match status" value="1"/>
</dbReference>
<dbReference type="SMART" id="SM00256">
    <property type="entry name" value="FBOX"/>
    <property type="match status" value="1"/>
</dbReference>
<dbReference type="Gene3D" id="1.20.1280.50">
    <property type="match status" value="1"/>
</dbReference>
<dbReference type="OrthoDB" id="3211970at2759"/>
<dbReference type="AlphaFoldDB" id="A0A165RIQ0"/>
<feature type="compositionally biased region" description="Basic and acidic residues" evidence="1">
    <location>
        <begin position="510"/>
        <end position="519"/>
    </location>
</feature>
<evidence type="ECO:0000256" key="1">
    <source>
        <dbReference type="SAM" id="MobiDB-lite"/>
    </source>
</evidence>
<accession>A0A165RIQ0</accession>
<evidence type="ECO:0000313" key="4">
    <source>
        <dbReference type="Proteomes" id="UP000076727"/>
    </source>
</evidence>
<evidence type="ECO:0000259" key="2">
    <source>
        <dbReference type="PROSITE" id="PS50181"/>
    </source>
</evidence>
<dbReference type="InterPro" id="IPR001810">
    <property type="entry name" value="F-box_dom"/>
</dbReference>
<proteinExistence type="predicted"/>
<protein>
    <recommendedName>
        <fullName evidence="2">F-box domain-containing protein</fullName>
    </recommendedName>
</protein>
<sequence length="572" mass="63358">MTNIAESSAQSASIFKLPPEILFEILSLLDVSDLLRIRETCMRIEQLSKDRSVWLRMLLTQRSRVPIPPPYNGDITNATRALSCSALSRLVLSIYYIEGSWLLPRPLPIPLGPPEQSAAPDVSEQGGNTAIFMDVVADHWLVAVYNEGSIHIWDLYVDGITPVCTYRRAGLTPEPKCRFNLKLPVVDSVSSASVGLSQDTSTLHILVVSQTDCTVLDVQLPTVLTTCTTGAYELRLNADHAWKLPRPNFMARALHAASKLAFFSYSDTLVLLQWEIGKIWQLRTVDEPTEEEFWTLIIAARFISPYHIICVKTRTVELLTLPSTFLSYPNLSSTSDILRNDENIGHLPTKILYHFLSGLNFRGVSMSEAEVSSDGVRISFLAYDILQGLFHYRVSLLLSPSTVPTEVGHDGPPSYMAVRLLAVHRLAQLHSTAAEGAANMPRSRSGFTPGSRAFVSACILGRTGRRGVWIERRRGSMRRSVIAFSTAADAPDEEGSSSRRPGTASGGDDVDQRSGRQEEQDWMSYGEVRPIDGRVIFEVNSYDLHEDITHCALAESTGTVILGNRRGDLKLL</sequence>
<gene>
    <name evidence="3" type="ORF">DAEQUDRAFT_810395</name>
</gene>
<dbReference type="EMBL" id="KV429049">
    <property type="protein sequence ID" value="KZT70804.1"/>
    <property type="molecule type" value="Genomic_DNA"/>
</dbReference>
<dbReference type="Proteomes" id="UP000076727">
    <property type="component" value="Unassembled WGS sequence"/>
</dbReference>
<reference evidence="3 4" key="1">
    <citation type="journal article" date="2016" name="Mol. Biol. Evol.">
        <title>Comparative Genomics of Early-Diverging Mushroom-Forming Fungi Provides Insights into the Origins of Lignocellulose Decay Capabilities.</title>
        <authorList>
            <person name="Nagy L.G."/>
            <person name="Riley R."/>
            <person name="Tritt A."/>
            <person name="Adam C."/>
            <person name="Daum C."/>
            <person name="Floudas D."/>
            <person name="Sun H."/>
            <person name="Yadav J.S."/>
            <person name="Pangilinan J."/>
            <person name="Larsson K.H."/>
            <person name="Matsuura K."/>
            <person name="Barry K."/>
            <person name="Labutti K."/>
            <person name="Kuo R."/>
            <person name="Ohm R.A."/>
            <person name="Bhattacharya S.S."/>
            <person name="Shirouzu T."/>
            <person name="Yoshinaga Y."/>
            <person name="Martin F.M."/>
            <person name="Grigoriev I.V."/>
            <person name="Hibbett D.S."/>
        </authorList>
    </citation>
    <scope>NUCLEOTIDE SEQUENCE [LARGE SCALE GENOMIC DNA]</scope>
    <source>
        <strain evidence="3 4">L-15889</strain>
    </source>
</reference>
<dbReference type="InterPro" id="IPR036047">
    <property type="entry name" value="F-box-like_dom_sf"/>
</dbReference>
<name>A0A165RIQ0_9APHY</name>
<feature type="domain" description="F-box" evidence="2">
    <location>
        <begin position="11"/>
        <end position="57"/>
    </location>
</feature>
<dbReference type="Pfam" id="PF12937">
    <property type="entry name" value="F-box-like"/>
    <property type="match status" value="1"/>
</dbReference>
<organism evidence="3 4">
    <name type="scientific">Daedalea quercina L-15889</name>
    <dbReference type="NCBI Taxonomy" id="1314783"/>
    <lineage>
        <taxon>Eukaryota</taxon>
        <taxon>Fungi</taxon>
        <taxon>Dikarya</taxon>
        <taxon>Basidiomycota</taxon>
        <taxon>Agaricomycotina</taxon>
        <taxon>Agaricomycetes</taxon>
        <taxon>Polyporales</taxon>
        <taxon>Fomitopsis</taxon>
    </lineage>
</organism>